<organism evidence="2 3">
    <name type="scientific">Elysia marginata</name>
    <dbReference type="NCBI Taxonomy" id="1093978"/>
    <lineage>
        <taxon>Eukaryota</taxon>
        <taxon>Metazoa</taxon>
        <taxon>Spiralia</taxon>
        <taxon>Lophotrochozoa</taxon>
        <taxon>Mollusca</taxon>
        <taxon>Gastropoda</taxon>
        <taxon>Heterobranchia</taxon>
        <taxon>Euthyneura</taxon>
        <taxon>Panpulmonata</taxon>
        <taxon>Sacoglossa</taxon>
        <taxon>Placobranchoidea</taxon>
        <taxon>Plakobranchidae</taxon>
        <taxon>Elysia</taxon>
    </lineage>
</organism>
<evidence type="ECO:0000256" key="1">
    <source>
        <dbReference type="SAM" id="MobiDB-lite"/>
    </source>
</evidence>
<gene>
    <name evidence="2" type="ORF">ElyMa_002314200</name>
</gene>
<keyword evidence="3" id="KW-1185">Reference proteome</keyword>
<reference evidence="2 3" key="1">
    <citation type="journal article" date="2021" name="Elife">
        <title>Chloroplast acquisition without the gene transfer in kleptoplastic sea slugs, Plakobranchus ocellatus.</title>
        <authorList>
            <person name="Maeda T."/>
            <person name="Takahashi S."/>
            <person name="Yoshida T."/>
            <person name="Shimamura S."/>
            <person name="Takaki Y."/>
            <person name="Nagai Y."/>
            <person name="Toyoda A."/>
            <person name="Suzuki Y."/>
            <person name="Arimoto A."/>
            <person name="Ishii H."/>
            <person name="Satoh N."/>
            <person name="Nishiyama T."/>
            <person name="Hasebe M."/>
            <person name="Maruyama T."/>
            <person name="Minagawa J."/>
            <person name="Obokata J."/>
            <person name="Shigenobu S."/>
        </authorList>
    </citation>
    <scope>NUCLEOTIDE SEQUENCE [LARGE SCALE GENOMIC DNA]</scope>
</reference>
<comment type="caution">
    <text evidence="2">The sequence shown here is derived from an EMBL/GenBank/DDBJ whole genome shotgun (WGS) entry which is preliminary data.</text>
</comment>
<dbReference type="Proteomes" id="UP000762676">
    <property type="component" value="Unassembled WGS sequence"/>
</dbReference>
<proteinExistence type="predicted"/>
<name>A0AAV4G4F1_9GAST</name>
<accession>A0AAV4G4F1</accession>
<dbReference type="AlphaFoldDB" id="A0AAV4G4F1"/>
<sequence>MHLSVGEVCTAEFILLRQATDQLPMWADAVPRLDLQCRAVEFILENLSIIYQSFFQCQKTQRLRGSIIKPGKNGHEKLSPIKKKKRQAEEKNGDNINELSGLGL</sequence>
<dbReference type="EMBL" id="BMAT01004783">
    <property type="protein sequence ID" value="GFR80428.1"/>
    <property type="molecule type" value="Genomic_DNA"/>
</dbReference>
<protein>
    <submittedName>
        <fullName evidence="2">Uncharacterized protein</fullName>
    </submittedName>
</protein>
<evidence type="ECO:0000313" key="3">
    <source>
        <dbReference type="Proteomes" id="UP000762676"/>
    </source>
</evidence>
<evidence type="ECO:0000313" key="2">
    <source>
        <dbReference type="EMBL" id="GFR80428.1"/>
    </source>
</evidence>
<feature type="region of interest" description="Disordered" evidence="1">
    <location>
        <begin position="66"/>
        <end position="104"/>
    </location>
</feature>